<proteinExistence type="predicted"/>
<evidence type="ECO:0000313" key="3">
    <source>
        <dbReference type="EMBL" id="RIB30771.1"/>
    </source>
</evidence>
<gene>
    <name evidence="3" type="ORF">C2G38_1296150</name>
</gene>
<comment type="caution">
    <text evidence="3">The sequence shown here is derived from an EMBL/GenBank/DDBJ whole genome shotgun (WGS) entry which is preliminary data.</text>
</comment>
<dbReference type="STRING" id="44941.A0A397W9A3"/>
<feature type="domain" description="Protein kinase" evidence="2">
    <location>
        <begin position="1"/>
        <end position="133"/>
    </location>
</feature>
<dbReference type="AlphaFoldDB" id="A0A397W9A3"/>
<dbReference type="Proteomes" id="UP000266673">
    <property type="component" value="Unassembled WGS sequence"/>
</dbReference>
<protein>
    <submittedName>
        <fullName evidence="3">Kinase-like domain-containing protein</fullName>
    </submittedName>
</protein>
<feature type="signal peptide" evidence="1">
    <location>
        <begin position="1"/>
        <end position="15"/>
    </location>
</feature>
<dbReference type="EMBL" id="QKWP01000005">
    <property type="protein sequence ID" value="RIB30771.1"/>
    <property type="molecule type" value="Genomic_DNA"/>
</dbReference>
<dbReference type="OrthoDB" id="10621053at2759"/>
<accession>A0A397W9A3</accession>
<evidence type="ECO:0000259" key="2">
    <source>
        <dbReference type="PROSITE" id="PS50011"/>
    </source>
</evidence>
<dbReference type="PROSITE" id="PS50011">
    <property type="entry name" value="PROTEIN_KINASE_DOM"/>
    <property type="match status" value="1"/>
</dbReference>
<evidence type="ECO:0000256" key="1">
    <source>
        <dbReference type="SAM" id="SignalP"/>
    </source>
</evidence>
<sequence length="308" mass="35778">MSIFVFFFITDIGLCKPVLQDSNSIELFGVLPYVAPEMLKMLKASGKNEIKYTQSSDIYSFGIIITEIFNGYPPYYDIPHDTDLALKICMGQRPEIKHEVPQLLLDLMNNCLDDRPENRPSAKELVDKLKQYRNDVSNEGTELYRQVEAIENLSKNSKEKFSSRLIYKIHEKAYYKSSCLSRSLNLQNVILKRNLVEFHKLNYGLVINSQEKCIATNRAFNSEPEMKSNIEICHIKLTSPKDRRELFLLNNCIDISSFQSLPPKLVNIMVQSKNFLNNNRSFNKFYFEADFPLVELNFDRKTLSQPKK</sequence>
<keyword evidence="1" id="KW-0732">Signal</keyword>
<keyword evidence="4" id="KW-1185">Reference proteome</keyword>
<dbReference type="SUPFAM" id="SSF56112">
    <property type="entry name" value="Protein kinase-like (PK-like)"/>
    <property type="match status" value="1"/>
</dbReference>
<dbReference type="Gene3D" id="1.10.510.10">
    <property type="entry name" value="Transferase(Phosphotransferase) domain 1"/>
    <property type="match status" value="1"/>
</dbReference>
<feature type="chain" id="PRO_5017475066" evidence="1">
    <location>
        <begin position="16"/>
        <end position="308"/>
    </location>
</feature>
<organism evidence="3 4">
    <name type="scientific">Gigaspora rosea</name>
    <dbReference type="NCBI Taxonomy" id="44941"/>
    <lineage>
        <taxon>Eukaryota</taxon>
        <taxon>Fungi</taxon>
        <taxon>Fungi incertae sedis</taxon>
        <taxon>Mucoromycota</taxon>
        <taxon>Glomeromycotina</taxon>
        <taxon>Glomeromycetes</taxon>
        <taxon>Diversisporales</taxon>
        <taxon>Gigasporaceae</taxon>
        <taxon>Gigaspora</taxon>
    </lineage>
</organism>
<keyword evidence="3" id="KW-0418">Kinase</keyword>
<evidence type="ECO:0000313" key="4">
    <source>
        <dbReference type="Proteomes" id="UP000266673"/>
    </source>
</evidence>
<keyword evidence="3" id="KW-0808">Transferase</keyword>
<name>A0A397W9A3_9GLOM</name>
<dbReference type="PANTHER" id="PTHR45756">
    <property type="entry name" value="PALMITOYLTRANSFERASE"/>
    <property type="match status" value="1"/>
</dbReference>
<dbReference type="PANTHER" id="PTHR45756:SF1">
    <property type="entry name" value="PROTEIN KINASE DOMAIN CONTAINING PROTEIN"/>
    <property type="match status" value="1"/>
</dbReference>
<dbReference type="InterPro" id="IPR000719">
    <property type="entry name" value="Prot_kinase_dom"/>
</dbReference>
<dbReference type="InterPro" id="IPR011009">
    <property type="entry name" value="Kinase-like_dom_sf"/>
</dbReference>
<dbReference type="GO" id="GO:0005524">
    <property type="term" value="F:ATP binding"/>
    <property type="evidence" value="ECO:0007669"/>
    <property type="project" value="InterPro"/>
</dbReference>
<dbReference type="Pfam" id="PF07714">
    <property type="entry name" value="PK_Tyr_Ser-Thr"/>
    <property type="match status" value="1"/>
</dbReference>
<dbReference type="InterPro" id="IPR001245">
    <property type="entry name" value="Ser-Thr/Tyr_kinase_cat_dom"/>
</dbReference>
<reference evidence="3 4" key="1">
    <citation type="submission" date="2018-06" db="EMBL/GenBank/DDBJ databases">
        <title>Comparative genomics reveals the genomic features of Rhizophagus irregularis, R. cerebriforme, R. diaphanum and Gigaspora rosea, and their symbiotic lifestyle signature.</title>
        <authorList>
            <person name="Morin E."/>
            <person name="San Clemente H."/>
            <person name="Chen E.C.H."/>
            <person name="De La Providencia I."/>
            <person name="Hainaut M."/>
            <person name="Kuo A."/>
            <person name="Kohler A."/>
            <person name="Murat C."/>
            <person name="Tang N."/>
            <person name="Roy S."/>
            <person name="Loubradou J."/>
            <person name="Henrissat B."/>
            <person name="Grigoriev I.V."/>
            <person name="Corradi N."/>
            <person name="Roux C."/>
            <person name="Martin F.M."/>
        </authorList>
    </citation>
    <scope>NUCLEOTIDE SEQUENCE [LARGE SCALE GENOMIC DNA]</scope>
    <source>
        <strain evidence="3 4">DAOM 194757</strain>
    </source>
</reference>
<dbReference type="InterPro" id="IPR053215">
    <property type="entry name" value="TKL_Ser/Thr_kinase"/>
</dbReference>
<dbReference type="GO" id="GO:0004672">
    <property type="term" value="F:protein kinase activity"/>
    <property type="evidence" value="ECO:0007669"/>
    <property type="project" value="InterPro"/>
</dbReference>